<reference evidence="3 4" key="1">
    <citation type="submission" date="2024-05" db="EMBL/GenBank/DDBJ databases">
        <authorList>
            <person name="Kim H.-Y."/>
            <person name="Kim E."/>
            <person name="Cai Y."/>
            <person name="Yang S.-M."/>
            <person name="Lee W."/>
        </authorList>
    </citation>
    <scope>NUCLEOTIDE SEQUENCE [LARGE SCALE GENOMIC DNA]</scope>
    <source>
        <strain evidence="3 4">FBL11</strain>
    </source>
</reference>
<name>A0ABU9X6B4_9GAMM</name>
<dbReference type="InterPro" id="IPR029058">
    <property type="entry name" value="AB_hydrolase_fold"/>
</dbReference>
<feature type="domain" description="AB hydrolase-1" evidence="1">
    <location>
        <begin position="22"/>
        <end position="245"/>
    </location>
</feature>
<dbReference type="EMBL" id="JBDGHN010000002">
    <property type="protein sequence ID" value="MEN2750948.1"/>
    <property type="molecule type" value="Genomic_DNA"/>
</dbReference>
<evidence type="ECO:0000313" key="3">
    <source>
        <dbReference type="EMBL" id="MEN2750948.1"/>
    </source>
</evidence>
<proteinExistence type="predicted"/>
<comment type="caution">
    <text evidence="3">The sequence shown here is derived from an EMBL/GenBank/DDBJ whole genome shotgun (WGS) entry which is preliminary data.</text>
</comment>
<dbReference type="Gene3D" id="3.40.50.1820">
    <property type="entry name" value="alpha/beta hydrolase"/>
    <property type="match status" value="1"/>
</dbReference>
<evidence type="ECO:0000313" key="4">
    <source>
        <dbReference type="Proteomes" id="UP001461960"/>
    </source>
</evidence>
<protein>
    <submittedName>
        <fullName evidence="3">Alpha/beta fold hydrolase</fullName>
    </submittedName>
</protein>
<dbReference type="RefSeq" id="WP_299220591.1">
    <property type="nucleotide sequence ID" value="NZ_JBDGHN010000002.1"/>
</dbReference>
<dbReference type="Pfam" id="PF02627">
    <property type="entry name" value="CMD"/>
    <property type="match status" value="1"/>
</dbReference>
<accession>A0ABU9X6B4</accession>
<sequence>MAFLATDAHLIAYQDSGETYLPALFMAHPLGMSRDVWDTVCDQLHGHYRCIRWDLPGHGSSGVAAETLSAELLAYDVLALADTLEVASFDFIGTSIGGVIGQSLCQLAPQRLEQVWLTNTGAVIGTKAGWAERAENVRRLGLTAMAETIVPRWFSPSYTQQNPAVIQGWQVQLSRSDAESYAKLCEVLAEVDNRGKLSGYTDSVALIAGGDDVSTPIEALESLKTEFTAASLSVFSGVGHVLSIEASDLLVEHIQAKAGRETVGQTGVSYEQGLMQRKRILGEAHVERASKNATTLDSPFQQFITRNAWGELWGDPSLTIQQRSMITTAILAALGRDGELGLHLRTAKRLGIDEAQLRQVLMHVSIYAGVPAANHAFALAKDNGWGTTIL</sequence>
<dbReference type="InterPro" id="IPR029032">
    <property type="entry name" value="AhpD-like"/>
</dbReference>
<keyword evidence="4" id="KW-1185">Reference proteome</keyword>
<organism evidence="3 4">
    <name type="scientific">Psychrobacter saeujeotis</name>
    <dbReference type="NCBI Taxonomy" id="3143436"/>
    <lineage>
        <taxon>Bacteria</taxon>
        <taxon>Pseudomonadati</taxon>
        <taxon>Pseudomonadota</taxon>
        <taxon>Gammaproteobacteria</taxon>
        <taxon>Moraxellales</taxon>
        <taxon>Moraxellaceae</taxon>
        <taxon>Psychrobacter</taxon>
    </lineage>
</organism>
<feature type="domain" description="Carboxymuconolactone decarboxylase-like" evidence="2">
    <location>
        <begin position="300"/>
        <end position="382"/>
    </location>
</feature>
<gene>
    <name evidence="3" type="ORF">AAIR29_04800</name>
</gene>
<dbReference type="PANTHER" id="PTHR33570">
    <property type="entry name" value="4-CARBOXYMUCONOLACTONE DECARBOXYLASE FAMILY PROTEIN"/>
    <property type="match status" value="1"/>
</dbReference>
<dbReference type="InterPro" id="IPR000073">
    <property type="entry name" value="AB_hydrolase_1"/>
</dbReference>
<dbReference type="Proteomes" id="UP001461960">
    <property type="component" value="Unassembled WGS sequence"/>
</dbReference>
<dbReference type="InterPro" id="IPR003779">
    <property type="entry name" value="CMD-like"/>
</dbReference>
<evidence type="ECO:0000259" key="1">
    <source>
        <dbReference type="Pfam" id="PF00561"/>
    </source>
</evidence>
<dbReference type="SUPFAM" id="SSF53474">
    <property type="entry name" value="alpha/beta-Hydrolases"/>
    <property type="match status" value="1"/>
</dbReference>
<dbReference type="GO" id="GO:0016787">
    <property type="term" value="F:hydrolase activity"/>
    <property type="evidence" value="ECO:0007669"/>
    <property type="project" value="UniProtKB-KW"/>
</dbReference>
<dbReference type="Pfam" id="PF00561">
    <property type="entry name" value="Abhydrolase_1"/>
    <property type="match status" value="1"/>
</dbReference>
<dbReference type="Gene3D" id="1.20.1290.10">
    <property type="entry name" value="AhpD-like"/>
    <property type="match status" value="1"/>
</dbReference>
<dbReference type="SUPFAM" id="SSF69118">
    <property type="entry name" value="AhpD-like"/>
    <property type="match status" value="1"/>
</dbReference>
<dbReference type="InterPro" id="IPR052512">
    <property type="entry name" value="4CMD/NDH-1_regulator"/>
</dbReference>
<keyword evidence="3" id="KW-0378">Hydrolase</keyword>
<evidence type="ECO:0000259" key="2">
    <source>
        <dbReference type="Pfam" id="PF02627"/>
    </source>
</evidence>
<dbReference type="PANTHER" id="PTHR33570:SF2">
    <property type="entry name" value="CARBOXYMUCONOLACTONE DECARBOXYLASE-LIKE DOMAIN-CONTAINING PROTEIN"/>
    <property type="match status" value="1"/>
</dbReference>